<dbReference type="EMBL" id="UOGK01000571">
    <property type="protein sequence ID" value="VAX41624.1"/>
    <property type="molecule type" value="Genomic_DNA"/>
</dbReference>
<dbReference type="AlphaFoldDB" id="A0A3B1DYS5"/>
<organism evidence="2">
    <name type="scientific">hydrothermal vent metagenome</name>
    <dbReference type="NCBI Taxonomy" id="652676"/>
    <lineage>
        <taxon>unclassified sequences</taxon>
        <taxon>metagenomes</taxon>
        <taxon>ecological metagenomes</taxon>
    </lineage>
</organism>
<dbReference type="InterPro" id="IPR011009">
    <property type="entry name" value="Kinase-like_dom_sf"/>
</dbReference>
<name>A0A3B1DYS5_9ZZZZ</name>
<dbReference type="SUPFAM" id="SSF56112">
    <property type="entry name" value="Protein kinase-like (PK-like)"/>
    <property type="match status" value="1"/>
</dbReference>
<feature type="domain" description="Aminoglycoside phosphotransferase" evidence="1">
    <location>
        <begin position="197"/>
        <end position="346"/>
    </location>
</feature>
<protein>
    <recommendedName>
        <fullName evidence="1">Aminoglycoside phosphotransferase domain-containing protein</fullName>
    </recommendedName>
</protein>
<evidence type="ECO:0000313" key="2">
    <source>
        <dbReference type="EMBL" id="VAX41624.1"/>
    </source>
</evidence>
<reference evidence="2" key="1">
    <citation type="submission" date="2018-06" db="EMBL/GenBank/DDBJ databases">
        <authorList>
            <person name="Zhirakovskaya E."/>
        </authorList>
    </citation>
    <scope>NUCLEOTIDE SEQUENCE</scope>
</reference>
<sequence length="431" mass="47475">MLDRADAIVIERDAHLPGLRTLLDTEAFCATLQRLCPDRDIRAATARYVRYKPQTSCLVAYEVAVGRESIGVYARCHAEDQLVKVTNARLRMEVRSTLGPGLLTDPHAGIAVFAYPNDYEIKSLRKLFEGDRTPPRLRRMLPAHPHLHATTPTPLRYKPERRFVGKFASEEGPAAVLRLYPEPMFAGVREKAWAFKDSGQLQVPRVIGDSARYSALAHEWIEGQPLVEILTAPANAAPVLGRVASALTELHRQRPRLSSMYSASDYCRSLESACAAVGVLDDTLGQRARELLEAVQPLVLERPWRSQAVHGDFTADQVLVQNDRVAVLDYDRAAYGDPVMDVGAFAAGLISLSLHGQLPMSRAVAMAGEFAAAYWQAAGFEDVAGARTLTAGSLLMMAPEPFRHRHPEWPRAIAALLESADRVLVQEAIDA</sequence>
<dbReference type="Pfam" id="PF01636">
    <property type="entry name" value="APH"/>
    <property type="match status" value="1"/>
</dbReference>
<gene>
    <name evidence="2" type="ORF">MNBD_PLANCTO03-2303</name>
</gene>
<dbReference type="InterPro" id="IPR002575">
    <property type="entry name" value="Aminoglycoside_PTrfase"/>
</dbReference>
<dbReference type="Gene3D" id="3.90.1200.10">
    <property type="match status" value="1"/>
</dbReference>
<evidence type="ECO:0000259" key="1">
    <source>
        <dbReference type="Pfam" id="PF01636"/>
    </source>
</evidence>
<proteinExistence type="predicted"/>
<accession>A0A3B1DYS5</accession>